<gene>
    <name evidence="2" type="ORF">ENV82_00395</name>
</gene>
<organism evidence="2">
    <name type="scientific">Caldisericum exile</name>
    <dbReference type="NCBI Taxonomy" id="693075"/>
    <lineage>
        <taxon>Bacteria</taxon>
        <taxon>Pseudomonadati</taxon>
        <taxon>Caldisericota/Cryosericota group</taxon>
        <taxon>Caldisericota</taxon>
        <taxon>Caldisericia</taxon>
        <taxon>Caldisericales</taxon>
        <taxon>Caldisericaceae</taxon>
        <taxon>Caldisericum</taxon>
    </lineage>
</organism>
<keyword evidence="1" id="KW-1133">Transmembrane helix</keyword>
<accession>A0A7C4U360</accession>
<reference evidence="2" key="1">
    <citation type="journal article" date="2020" name="mSystems">
        <title>Genome- and Community-Level Interaction Insights into Carbon Utilization and Element Cycling Functions of Hydrothermarchaeota in Hydrothermal Sediment.</title>
        <authorList>
            <person name="Zhou Z."/>
            <person name="Liu Y."/>
            <person name="Xu W."/>
            <person name="Pan J."/>
            <person name="Luo Z.H."/>
            <person name="Li M."/>
        </authorList>
    </citation>
    <scope>NUCLEOTIDE SEQUENCE [LARGE SCALE GENOMIC DNA]</scope>
    <source>
        <strain evidence="2">SpSt-794</strain>
    </source>
</reference>
<name>A0A7C4U360_9BACT</name>
<proteinExistence type="predicted"/>
<evidence type="ECO:0000256" key="1">
    <source>
        <dbReference type="SAM" id="Phobius"/>
    </source>
</evidence>
<feature type="transmembrane region" description="Helical" evidence="1">
    <location>
        <begin position="6"/>
        <end position="23"/>
    </location>
</feature>
<evidence type="ECO:0000313" key="2">
    <source>
        <dbReference type="EMBL" id="HGW59893.1"/>
    </source>
</evidence>
<keyword evidence="1" id="KW-0812">Transmembrane</keyword>
<comment type="caution">
    <text evidence="2">The sequence shown here is derived from an EMBL/GenBank/DDBJ whole genome shotgun (WGS) entry which is preliminary data.</text>
</comment>
<keyword evidence="1" id="KW-0472">Membrane</keyword>
<sequence>MDYSFVGGVAVAVAGIVLGNLLLNGIKGNKKASEEAFKLFVEETRANFRIINKRLEHIENAIRR</sequence>
<dbReference type="AlphaFoldDB" id="A0A7C4U360"/>
<dbReference type="EMBL" id="DTHV01000014">
    <property type="protein sequence ID" value="HGW59893.1"/>
    <property type="molecule type" value="Genomic_DNA"/>
</dbReference>
<protein>
    <submittedName>
        <fullName evidence="2">Uncharacterized protein</fullName>
    </submittedName>
</protein>